<evidence type="ECO:0000313" key="3">
    <source>
        <dbReference type="EMBL" id="BBZ15050.1"/>
    </source>
</evidence>
<evidence type="ECO:0000259" key="2">
    <source>
        <dbReference type="Pfam" id="PF14032"/>
    </source>
</evidence>
<proteinExistence type="predicted"/>
<dbReference type="PROSITE" id="PS51318">
    <property type="entry name" value="TAT"/>
    <property type="match status" value="1"/>
</dbReference>
<feature type="domain" description="PknH-like extracellular" evidence="2">
    <location>
        <begin position="53"/>
        <end position="223"/>
    </location>
</feature>
<reference evidence="4 5" key="1">
    <citation type="submission" date="2016-12" db="EMBL/GenBank/DDBJ databases">
        <title>The new phylogeny of genus Mycobacterium.</title>
        <authorList>
            <person name="Tortoli E."/>
            <person name="Trovato A."/>
            <person name="Cirillo D.M."/>
        </authorList>
    </citation>
    <scope>NUCLEOTIDE SEQUENCE [LARGE SCALE GENOMIC DNA]</scope>
    <source>
        <strain evidence="4 5">DSM 44624</strain>
    </source>
</reference>
<protein>
    <recommendedName>
        <fullName evidence="2">PknH-like extracellular domain-containing protein</fullName>
    </recommendedName>
</protein>
<organism evidence="4 5">
    <name type="scientific">Mycobacterium branderi</name>
    <dbReference type="NCBI Taxonomy" id="43348"/>
    <lineage>
        <taxon>Bacteria</taxon>
        <taxon>Bacillati</taxon>
        <taxon>Actinomycetota</taxon>
        <taxon>Actinomycetes</taxon>
        <taxon>Mycobacteriales</taxon>
        <taxon>Mycobacteriaceae</taxon>
        <taxon>Mycobacterium</taxon>
    </lineage>
</organism>
<evidence type="ECO:0000313" key="5">
    <source>
        <dbReference type="Proteomes" id="UP000192441"/>
    </source>
</evidence>
<geneLocation type="plasmid" evidence="3 6">
    <name>pJCM12687</name>
</geneLocation>
<dbReference type="PROSITE" id="PS51257">
    <property type="entry name" value="PROKAR_LIPOPROTEIN"/>
    <property type="match status" value="1"/>
</dbReference>
<evidence type="ECO:0000313" key="4">
    <source>
        <dbReference type="EMBL" id="ORA29873.1"/>
    </source>
</evidence>
<dbReference type="Pfam" id="PF14032">
    <property type="entry name" value="PknH_C"/>
    <property type="match status" value="1"/>
</dbReference>
<dbReference type="InterPro" id="IPR026954">
    <property type="entry name" value="PknH-like_Extracell"/>
</dbReference>
<name>A0A7I7WD54_9MYCO</name>
<accession>A0A7I7WD54</accession>
<reference evidence="3 6" key="2">
    <citation type="journal article" date="2019" name="Emerg. Microbes Infect.">
        <title>Comprehensive subspecies identification of 175 nontuberculous mycobacteria species based on 7547 genomic profiles.</title>
        <authorList>
            <person name="Matsumoto Y."/>
            <person name="Kinjo T."/>
            <person name="Motooka D."/>
            <person name="Nabeya D."/>
            <person name="Jung N."/>
            <person name="Uechi K."/>
            <person name="Horii T."/>
            <person name="Iida T."/>
            <person name="Fujita J."/>
            <person name="Nakamura S."/>
        </authorList>
    </citation>
    <scope>NUCLEOTIDE SEQUENCE [LARGE SCALE GENOMIC DNA]</scope>
    <source>
        <strain evidence="3 6">JCM 12687</strain>
        <plasmid evidence="3">pJCM12687</plasmid>
    </source>
</reference>
<dbReference type="EMBL" id="MVHM01000034">
    <property type="protein sequence ID" value="ORA29873.1"/>
    <property type="molecule type" value="Genomic_DNA"/>
</dbReference>
<keyword evidence="6" id="KW-1185">Reference proteome</keyword>
<dbReference type="InterPro" id="IPR006311">
    <property type="entry name" value="TAT_signal"/>
</dbReference>
<dbReference type="AlphaFoldDB" id="A0A7I7WD54"/>
<dbReference type="Proteomes" id="UP000192441">
    <property type="component" value="Unassembled WGS sequence"/>
</dbReference>
<dbReference type="InterPro" id="IPR038232">
    <property type="entry name" value="PknH-like_Extracell_sf"/>
</dbReference>
<evidence type="ECO:0000313" key="6">
    <source>
        <dbReference type="Proteomes" id="UP000467379"/>
    </source>
</evidence>
<dbReference type="Gene3D" id="3.40.1000.70">
    <property type="entry name" value="PknH-like extracellular domain"/>
    <property type="match status" value="1"/>
</dbReference>
<reference evidence="3" key="3">
    <citation type="submission" date="2020-02" db="EMBL/GenBank/DDBJ databases">
        <authorList>
            <person name="Matsumoto Y."/>
            <person name="Motooka D."/>
            <person name="Nakamura S."/>
        </authorList>
    </citation>
    <scope>NUCLEOTIDE SEQUENCE</scope>
    <source>
        <strain evidence="3">JCM 12687</strain>
        <plasmid evidence="3">pJCM12687</plasmid>
    </source>
</reference>
<dbReference type="Proteomes" id="UP000467379">
    <property type="component" value="Plasmid pJCM12687"/>
</dbReference>
<keyword evidence="3" id="KW-0614">Plasmid</keyword>
<dbReference type="RefSeq" id="WP_163659882.1">
    <property type="nucleotide sequence ID" value="NZ_AP022607.1"/>
</dbReference>
<dbReference type="EMBL" id="AP022607">
    <property type="protein sequence ID" value="BBZ15050.1"/>
    <property type="molecule type" value="Genomic_DNA"/>
</dbReference>
<sequence length="250" mass="25909">MTTANRHRRKVFGRAAATASAAVLIGGCAASVPGTPRAGQTASPTSSATSAPPHSSLNAILPDADELKRLLGYRPPDYAPPPVGGVEQLGLQDQLGEWTERQCLGVVLPALKSVYTGAPVRGVVGVWQGDMQYGAVQLASSADAQALFGRFADQWQQCRGKTVEHHVGGDTITDEITDVDATDTLLTADVTTTSPPNPPVPEQRALALAGSCVIDVGVTGDQRAGNYLAGEKLGVSIAKLMQSKAPNAKC</sequence>
<evidence type="ECO:0000256" key="1">
    <source>
        <dbReference type="SAM" id="MobiDB-lite"/>
    </source>
</evidence>
<gene>
    <name evidence="4" type="ORF">BST20_27880</name>
    <name evidence="3" type="ORF">MBRA_52450</name>
</gene>
<feature type="region of interest" description="Disordered" evidence="1">
    <location>
        <begin position="35"/>
        <end position="58"/>
    </location>
</feature>
<feature type="compositionally biased region" description="Low complexity" evidence="1">
    <location>
        <begin position="41"/>
        <end position="56"/>
    </location>
</feature>